<keyword evidence="10" id="KW-0547">Nucleotide-binding</keyword>
<protein>
    <recommendedName>
        <fullName evidence="10">CDP-diacylglycerol--glycerol-3-phosphate 3-phosphatidyltransferase</fullName>
        <ecNumber evidence="10">2.7.8.5</ecNumber>
    </recommendedName>
</protein>
<dbReference type="EC" id="2.7.8.5" evidence="10"/>
<keyword evidence="3 10" id="KW-0444">Lipid biosynthesis</keyword>
<keyword evidence="8 10" id="KW-1208">Phospholipid metabolism</keyword>
<gene>
    <name evidence="13" type="ORF">ACHAXA_011127</name>
</gene>
<evidence type="ECO:0000313" key="13">
    <source>
        <dbReference type="EMBL" id="KAL3823075.1"/>
    </source>
</evidence>
<keyword evidence="10" id="KW-0067">ATP-binding</keyword>
<dbReference type="AlphaFoldDB" id="A0ABD3SFC6"/>
<dbReference type="InterPro" id="IPR016270">
    <property type="entry name" value="PGS1"/>
</dbReference>
<evidence type="ECO:0000256" key="2">
    <source>
        <dbReference type="ARBA" id="ARBA00010682"/>
    </source>
</evidence>
<comment type="pathway">
    <text evidence="1 10">Phospholipid metabolism; phosphatidylglycerol biosynthesis; phosphatidylglycerol from CDP-diacylglycerol: step 1/2.</text>
</comment>
<evidence type="ECO:0000256" key="7">
    <source>
        <dbReference type="ARBA" id="ARBA00023209"/>
    </source>
</evidence>
<name>A0ABD3SFC6_9STRA</name>
<feature type="region of interest" description="Disordered" evidence="11">
    <location>
        <begin position="195"/>
        <end position="216"/>
    </location>
</feature>
<comment type="similarity">
    <text evidence="2 10">Belongs to the CDP-alcohol phosphatidyltransferase class-II family.</text>
</comment>
<comment type="function">
    <text evidence="10">Functions in the biosynthesis of the anionic phospholipids phosphatidylglycerol and cardiolipin.</text>
</comment>
<keyword evidence="14" id="KW-1185">Reference proteome</keyword>
<dbReference type="EMBL" id="JALLPB020000047">
    <property type="protein sequence ID" value="KAL3823075.1"/>
    <property type="molecule type" value="Genomic_DNA"/>
</dbReference>
<dbReference type="SUPFAM" id="SSF56024">
    <property type="entry name" value="Phospholipase D/nuclease"/>
    <property type="match status" value="1"/>
</dbReference>
<proteinExistence type="inferred from homology"/>
<dbReference type="Gene3D" id="3.30.870.10">
    <property type="entry name" value="Endonuclease Chain A"/>
    <property type="match status" value="2"/>
</dbReference>
<evidence type="ECO:0000256" key="8">
    <source>
        <dbReference type="ARBA" id="ARBA00023264"/>
    </source>
</evidence>
<dbReference type="GO" id="GO:0008654">
    <property type="term" value="P:phospholipid biosynthetic process"/>
    <property type="evidence" value="ECO:0007669"/>
    <property type="project" value="UniProtKB-KW"/>
</dbReference>
<feature type="compositionally biased region" description="Basic and acidic residues" evidence="11">
    <location>
        <begin position="47"/>
        <end position="57"/>
    </location>
</feature>
<dbReference type="InterPro" id="IPR001736">
    <property type="entry name" value="PLipase_D/transphosphatidylase"/>
</dbReference>
<dbReference type="PANTHER" id="PTHR12586">
    <property type="entry name" value="CDP-DIACYLGLYCEROL--SERINE O-PHOSPHATIDYLTRANSFERASE"/>
    <property type="match status" value="1"/>
</dbReference>
<evidence type="ECO:0000256" key="9">
    <source>
        <dbReference type="ARBA" id="ARBA00048586"/>
    </source>
</evidence>
<accession>A0ABD3SFC6</accession>
<comment type="caution">
    <text evidence="13">The sequence shown here is derived from an EMBL/GenBank/DDBJ whole genome shotgun (WGS) entry which is preliminary data.</text>
</comment>
<evidence type="ECO:0000256" key="11">
    <source>
        <dbReference type="SAM" id="MobiDB-lite"/>
    </source>
</evidence>
<feature type="compositionally biased region" description="Basic residues" evidence="11">
    <location>
        <begin position="77"/>
        <end position="92"/>
    </location>
</feature>
<dbReference type="PROSITE" id="PS50035">
    <property type="entry name" value="PLD"/>
    <property type="match status" value="1"/>
</dbReference>
<organism evidence="13 14">
    <name type="scientific">Cyclostephanos tholiformis</name>
    <dbReference type="NCBI Taxonomy" id="382380"/>
    <lineage>
        <taxon>Eukaryota</taxon>
        <taxon>Sar</taxon>
        <taxon>Stramenopiles</taxon>
        <taxon>Ochrophyta</taxon>
        <taxon>Bacillariophyta</taxon>
        <taxon>Coscinodiscophyceae</taxon>
        <taxon>Thalassiosirophycidae</taxon>
        <taxon>Stephanodiscales</taxon>
        <taxon>Stephanodiscaceae</taxon>
        <taxon>Cyclostephanos</taxon>
    </lineage>
</organism>
<feature type="domain" description="PLD phosphodiesterase" evidence="12">
    <location>
        <begin position="284"/>
        <end position="310"/>
    </location>
</feature>
<evidence type="ECO:0000256" key="5">
    <source>
        <dbReference type="ARBA" id="ARBA00022737"/>
    </source>
</evidence>
<evidence type="ECO:0000256" key="4">
    <source>
        <dbReference type="ARBA" id="ARBA00022679"/>
    </source>
</evidence>
<dbReference type="GO" id="GO:0005524">
    <property type="term" value="F:ATP binding"/>
    <property type="evidence" value="ECO:0007669"/>
    <property type="project" value="UniProtKB-KW"/>
</dbReference>
<evidence type="ECO:0000313" key="14">
    <source>
        <dbReference type="Proteomes" id="UP001530377"/>
    </source>
</evidence>
<keyword evidence="5" id="KW-0677">Repeat</keyword>
<feature type="region of interest" description="Disordered" evidence="11">
    <location>
        <begin position="22"/>
        <end position="99"/>
    </location>
</feature>
<dbReference type="GO" id="GO:0008444">
    <property type="term" value="F:CDP-diacylglycerol-glycerol-3-phosphate 3-phosphatidyltransferase activity"/>
    <property type="evidence" value="ECO:0007669"/>
    <property type="project" value="UniProtKB-EC"/>
</dbReference>
<comment type="catalytic activity">
    <reaction evidence="9 10">
        <text>a CDP-1,2-diacyl-sn-glycerol + sn-glycerol 3-phosphate = a 1,2-diacyl-sn-glycero-3-phospho-(1'-sn-glycero-3'-phosphate) + CMP + H(+)</text>
        <dbReference type="Rhea" id="RHEA:12593"/>
        <dbReference type="ChEBI" id="CHEBI:15378"/>
        <dbReference type="ChEBI" id="CHEBI:57597"/>
        <dbReference type="ChEBI" id="CHEBI:58332"/>
        <dbReference type="ChEBI" id="CHEBI:60110"/>
        <dbReference type="ChEBI" id="CHEBI:60377"/>
        <dbReference type="EC" id="2.7.8.5"/>
    </reaction>
</comment>
<sequence length="667" mass="72114">MAAIGRRWDNAMIPRLIGAARGGGVGGSGGGRTEPRPPPQPLPCFPLERHHFGRLAEGRSSSSPRVGVDGDNDGHCHNQHLYHHRSRRHRRPSFSPSDSVVVATPADFHSYLCDGIRGARDRVILASLYVGVGNGNRCDNDQDDDGAPSRGGCREDELLMALQDASSSSPSSSGEGGPRKVQVLLDANRALRMVSVTSSGRDGQSHGGDMGGDDVRRSNSAEAVLSRMMMLHPHLARGVSYDNDDDAEGGGGGSGSSGSGVFLFPVNEHSHLLRGMLPSPLDEVAGVFHMKAYIMDDELLLSGANLSEEYFENRLDRYMLFTNGAGGLVDFYADLCDVLCEYAIRYDGGRTTRGGLTSMRGGPSTMMSTRNGDEGAKKRKLATSLTRLFDGRNHCCDLEINDKGVVAWAIPTIQIPTKLLGGPIGVPSDAEVTRNLLSAALECDVSASVRLSSAYLNPTQELMSILKMFGRRDNIGATYILTAGEVSHGFAPKTRGGDTHGKRKLGVVEYIKATIPRAFLTLAKETARSIMSSGGKILLYERLGWTFHAKGIWITSNDDDKDDDHVAASSRRWRDRRHPELIDNPSSLLATVIGSSNFGSRSETLDLESNCILIFNDSNGTDGSVKESVAAEWNELCESSNDLKDAGVDVDGNRVMRVVLKYMKRFL</sequence>
<evidence type="ECO:0000256" key="10">
    <source>
        <dbReference type="RuleBase" id="RU365024"/>
    </source>
</evidence>
<evidence type="ECO:0000256" key="3">
    <source>
        <dbReference type="ARBA" id="ARBA00022516"/>
    </source>
</evidence>
<dbReference type="GO" id="GO:0005739">
    <property type="term" value="C:mitochondrion"/>
    <property type="evidence" value="ECO:0007669"/>
    <property type="project" value="UniProtKB-SubCell"/>
</dbReference>
<reference evidence="13 14" key="1">
    <citation type="submission" date="2024-10" db="EMBL/GenBank/DDBJ databases">
        <title>Updated reference genomes for cyclostephanoid diatoms.</title>
        <authorList>
            <person name="Roberts W.R."/>
            <person name="Alverson A.J."/>
        </authorList>
    </citation>
    <scope>NUCLEOTIDE SEQUENCE [LARGE SCALE GENOMIC DNA]</scope>
    <source>
        <strain evidence="13 14">AJA228-03</strain>
    </source>
</reference>
<dbReference type="PANTHER" id="PTHR12586:SF1">
    <property type="entry name" value="CDP-DIACYLGLYCEROL--GLYCEROL-3-PHOSPHATE 3-PHOSPHATIDYLTRANSFERASE, MITOCHONDRIAL"/>
    <property type="match status" value="1"/>
</dbReference>
<dbReference type="SMART" id="SM00155">
    <property type="entry name" value="PLDc"/>
    <property type="match status" value="2"/>
</dbReference>
<keyword evidence="4 10" id="KW-0808">Transferase</keyword>
<comment type="subcellular location">
    <subcellularLocation>
        <location evidence="10">Mitochondrion</location>
    </subcellularLocation>
</comment>
<keyword evidence="10" id="KW-0496">Mitochondrion</keyword>
<evidence type="ECO:0000259" key="12">
    <source>
        <dbReference type="PROSITE" id="PS50035"/>
    </source>
</evidence>
<evidence type="ECO:0000256" key="6">
    <source>
        <dbReference type="ARBA" id="ARBA00023098"/>
    </source>
</evidence>
<dbReference type="Proteomes" id="UP001530377">
    <property type="component" value="Unassembled WGS sequence"/>
</dbReference>
<keyword evidence="7 10" id="KW-0594">Phospholipid biosynthesis</keyword>
<feature type="compositionally biased region" description="Gly residues" evidence="11">
    <location>
        <begin position="22"/>
        <end position="32"/>
    </location>
</feature>
<evidence type="ECO:0000256" key="1">
    <source>
        <dbReference type="ARBA" id="ARBA00005042"/>
    </source>
</evidence>
<keyword evidence="6 10" id="KW-0443">Lipid metabolism</keyword>